<sequence>MPAVALRNALQARLDLLQHLWERRDGNAIVRELYTEHTEITGAGSDALYHGTAQLEELLAALVNDSRGASIRIDRVTGLGESAAYTWVTWRVLPLEGEAFSMKSLFVWRLVEGEWRVVADMYAEGEIPA</sequence>
<proteinExistence type="predicted"/>
<protein>
    <recommendedName>
        <fullName evidence="1">SnoaL-like domain-containing protein</fullName>
    </recommendedName>
</protein>
<dbReference type="EMBL" id="LUCV01000034">
    <property type="protein sequence ID" value="OAI88275.1"/>
    <property type="molecule type" value="Genomic_DNA"/>
</dbReference>
<accession>A0A177SIZ4</accession>
<dbReference type="Proteomes" id="UP000077752">
    <property type="component" value="Unassembled WGS sequence"/>
</dbReference>
<evidence type="ECO:0000259" key="1">
    <source>
        <dbReference type="Pfam" id="PF12680"/>
    </source>
</evidence>
<feature type="domain" description="SnoaL-like" evidence="1">
    <location>
        <begin position="20"/>
        <end position="116"/>
    </location>
</feature>
<gene>
    <name evidence="2" type="ORF">AYO28_24195</name>
</gene>
<dbReference type="Gene3D" id="3.10.450.50">
    <property type="match status" value="1"/>
</dbReference>
<dbReference type="InterPro" id="IPR037401">
    <property type="entry name" value="SnoaL-like"/>
</dbReference>
<organism evidence="2 3">
    <name type="scientific">Pseudomonas putida</name>
    <name type="common">Arthrobacter siderocapsulatus</name>
    <dbReference type="NCBI Taxonomy" id="303"/>
    <lineage>
        <taxon>Bacteria</taxon>
        <taxon>Pseudomonadati</taxon>
        <taxon>Pseudomonadota</taxon>
        <taxon>Gammaproteobacteria</taxon>
        <taxon>Pseudomonadales</taxon>
        <taxon>Pseudomonadaceae</taxon>
        <taxon>Pseudomonas</taxon>
    </lineage>
</organism>
<evidence type="ECO:0000313" key="2">
    <source>
        <dbReference type="EMBL" id="OAI88275.1"/>
    </source>
</evidence>
<dbReference type="Pfam" id="PF12680">
    <property type="entry name" value="SnoaL_2"/>
    <property type="match status" value="1"/>
</dbReference>
<dbReference type="RefSeq" id="WP_064303818.1">
    <property type="nucleotide sequence ID" value="NZ_LUCV01000034.1"/>
</dbReference>
<comment type="caution">
    <text evidence="2">The sequence shown here is derived from an EMBL/GenBank/DDBJ whole genome shotgun (WGS) entry which is preliminary data.</text>
</comment>
<dbReference type="AlphaFoldDB" id="A0A177SIZ4"/>
<evidence type="ECO:0000313" key="3">
    <source>
        <dbReference type="Proteomes" id="UP000077752"/>
    </source>
</evidence>
<reference evidence="2 3" key="1">
    <citation type="submission" date="2016-03" db="EMBL/GenBank/DDBJ databases">
        <title>Draft Genome Assembly of Pseudomonas putida strain CBF10-2.</title>
        <authorList>
            <person name="Iyer R.S."/>
            <person name="Damania A."/>
        </authorList>
    </citation>
    <scope>NUCLEOTIDE SEQUENCE [LARGE SCALE GENOMIC DNA]</scope>
    <source>
        <strain evidence="2 3">CBF10-2</strain>
    </source>
</reference>
<dbReference type="SUPFAM" id="SSF54427">
    <property type="entry name" value="NTF2-like"/>
    <property type="match status" value="1"/>
</dbReference>
<dbReference type="InterPro" id="IPR032710">
    <property type="entry name" value="NTF2-like_dom_sf"/>
</dbReference>
<name>A0A177SIZ4_PSEPU</name>